<dbReference type="CDD" id="cd00714">
    <property type="entry name" value="GFAT"/>
    <property type="match status" value="1"/>
</dbReference>
<dbReference type="Pfam" id="PF01380">
    <property type="entry name" value="SIS"/>
    <property type="match status" value="2"/>
</dbReference>
<evidence type="ECO:0000256" key="1">
    <source>
        <dbReference type="ARBA" id="ARBA00001031"/>
    </source>
</evidence>
<keyword evidence="7 10" id="KW-0808">Transferase</keyword>
<dbReference type="GO" id="GO:0097367">
    <property type="term" value="F:carbohydrate derivative binding"/>
    <property type="evidence" value="ECO:0007669"/>
    <property type="project" value="InterPro"/>
</dbReference>
<evidence type="ECO:0000256" key="5">
    <source>
        <dbReference type="ARBA" id="ARBA00022490"/>
    </source>
</evidence>
<dbReference type="InterPro" id="IPR047084">
    <property type="entry name" value="GFAT_N"/>
</dbReference>
<dbReference type="KEGG" id="tcn:H9L16_03175"/>
<dbReference type="FunFam" id="3.40.50.10490:FF:000002">
    <property type="entry name" value="Glutamine--fructose-6-phosphate aminotransferase [isomerizing]"/>
    <property type="match status" value="1"/>
</dbReference>
<evidence type="ECO:0000256" key="10">
    <source>
        <dbReference type="HAMAP-Rule" id="MF_00164"/>
    </source>
</evidence>
<keyword evidence="14" id="KW-1185">Reference proteome</keyword>
<evidence type="ECO:0000259" key="11">
    <source>
        <dbReference type="PROSITE" id="PS51278"/>
    </source>
</evidence>
<dbReference type="Pfam" id="PF13522">
    <property type="entry name" value="GATase_6"/>
    <property type="match status" value="1"/>
</dbReference>
<dbReference type="Proteomes" id="UP000515804">
    <property type="component" value="Chromosome"/>
</dbReference>
<evidence type="ECO:0000256" key="6">
    <source>
        <dbReference type="ARBA" id="ARBA00022576"/>
    </source>
</evidence>
<dbReference type="Gene3D" id="3.60.20.10">
    <property type="entry name" value="Glutamine Phosphoribosylpyrophosphate, subunit 1, domain 1"/>
    <property type="match status" value="1"/>
</dbReference>
<dbReference type="InterPro" id="IPR035490">
    <property type="entry name" value="GlmS/FrlB_SIS"/>
</dbReference>
<dbReference type="GO" id="GO:0046349">
    <property type="term" value="P:amino sugar biosynthetic process"/>
    <property type="evidence" value="ECO:0007669"/>
    <property type="project" value="UniProtKB-ARBA"/>
</dbReference>
<feature type="initiator methionine" description="Removed" evidence="10">
    <location>
        <position position="1"/>
    </location>
</feature>
<dbReference type="NCBIfam" id="NF001484">
    <property type="entry name" value="PRK00331.1"/>
    <property type="match status" value="1"/>
</dbReference>
<dbReference type="GO" id="GO:0006002">
    <property type="term" value="P:fructose 6-phosphate metabolic process"/>
    <property type="evidence" value="ECO:0007669"/>
    <property type="project" value="TreeGrafter"/>
</dbReference>
<comment type="subcellular location">
    <subcellularLocation>
        <location evidence="2 10">Cytoplasm</location>
    </subcellularLocation>
</comment>
<feature type="domain" description="Glutamine amidotransferase type-2" evidence="11">
    <location>
        <begin position="2"/>
        <end position="218"/>
    </location>
</feature>
<name>A0A7G9SS05_9GAMM</name>
<dbReference type="InterPro" id="IPR035466">
    <property type="entry name" value="GlmS/AgaS_SIS"/>
</dbReference>
<feature type="domain" description="SIS" evidence="12">
    <location>
        <begin position="459"/>
        <end position="600"/>
    </location>
</feature>
<feature type="active site" description="Nucleophile; for GATase activity" evidence="10">
    <location>
        <position position="2"/>
    </location>
</feature>
<dbReference type="SUPFAM" id="SSF53697">
    <property type="entry name" value="SIS domain"/>
    <property type="match status" value="1"/>
</dbReference>
<sequence>MCGIVGAIAHRDVVPLLVDGLKRLEYRGYDSAGIAVIDGDAVRRVRRTGRVTEMEAAALAEGFDATLGIGHTRWATHGGVTEGNAHPHISHGDLALVHNGIIENHEAQRERLRALGYEFTSQTDTEVVAHLIHHYRAQGLGLLQALQKAVKELEGAYALAVIDRRDPSTLVAARMGCPLLVGLGEGENFVASDVSAILSATRKVIFLEEGDTAELTLGGVRVFDADDVETARDVHLSDVSLASLELGPYRHFMQKEIHEQPRAISDTLEGIVDAGGFDPTLFGTNAAEVLGDIESVQILACGTSYYAGLTARYWLEDIARIPCAVDIASEYRYRKVVANPKQLIVTISQSGETLDTMEALKYAKSLGQDRTLSICNVPESAIPRASKLVFYTRAGAEIGVASTKAFTTQLVALFALTGVLAKLRGSIDDAQEAAYVDDLRHLPGSVQHALNLEPQVAVWADKFSPKQHALFLGRGRHYPIALEGALKLKEISYIHAEAYPAGELKHGPLALVDEDMPVVVIAPNDALLEKVKSNIQEVRARGGEMFVFADADSHFGESEAVHVIRTPRHVGVLSPIVHTIPVQLLAYHTALARGTDVDKPRNLAKSVTVE</sequence>
<dbReference type="PANTHER" id="PTHR10937:SF0">
    <property type="entry name" value="GLUTAMINE--FRUCTOSE-6-PHOSPHATE TRANSAMINASE (ISOMERIZING)"/>
    <property type="match status" value="1"/>
</dbReference>
<evidence type="ECO:0000256" key="2">
    <source>
        <dbReference type="ARBA" id="ARBA00004496"/>
    </source>
</evidence>
<dbReference type="GO" id="GO:0005975">
    <property type="term" value="P:carbohydrate metabolic process"/>
    <property type="evidence" value="ECO:0007669"/>
    <property type="project" value="UniProtKB-UniRule"/>
</dbReference>
<dbReference type="GO" id="GO:0005829">
    <property type="term" value="C:cytosol"/>
    <property type="evidence" value="ECO:0007669"/>
    <property type="project" value="TreeGrafter"/>
</dbReference>
<organism evidence="13 14">
    <name type="scientific">Thermomonas carbonis</name>
    <dbReference type="NCBI Taxonomy" id="1463158"/>
    <lineage>
        <taxon>Bacteria</taxon>
        <taxon>Pseudomonadati</taxon>
        <taxon>Pseudomonadota</taxon>
        <taxon>Gammaproteobacteria</taxon>
        <taxon>Lysobacterales</taxon>
        <taxon>Lysobacteraceae</taxon>
        <taxon>Thermomonas</taxon>
    </lineage>
</organism>
<dbReference type="SUPFAM" id="SSF56235">
    <property type="entry name" value="N-terminal nucleophile aminohydrolases (Ntn hydrolases)"/>
    <property type="match status" value="1"/>
</dbReference>
<dbReference type="GO" id="GO:0004360">
    <property type="term" value="F:glutamine-fructose-6-phosphate transaminase (isomerizing) activity"/>
    <property type="evidence" value="ECO:0007669"/>
    <property type="project" value="UniProtKB-UniRule"/>
</dbReference>
<dbReference type="CDD" id="cd05009">
    <property type="entry name" value="SIS_GlmS_GlmD_2"/>
    <property type="match status" value="1"/>
</dbReference>
<keyword evidence="6 10" id="KW-0032">Aminotransferase</keyword>
<feature type="active site" description="For Fru-6P isomerization activity" evidence="10">
    <location>
        <position position="605"/>
    </location>
</feature>
<dbReference type="NCBIfam" id="TIGR01135">
    <property type="entry name" value="glmS"/>
    <property type="match status" value="1"/>
</dbReference>
<protein>
    <recommendedName>
        <fullName evidence="4 10">Glutamine--fructose-6-phosphate aminotransferase [isomerizing]</fullName>
        <ecNumber evidence="3 10">2.6.1.16</ecNumber>
    </recommendedName>
    <alternativeName>
        <fullName evidence="10">D-fructose-6-phosphate amidotransferase</fullName>
    </alternativeName>
    <alternativeName>
        <fullName evidence="10">GFAT</fullName>
    </alternativeName>
    <alternativeName>
        <fullName evidence="10">Glucosamine-6-phosphate synthase</fullName>
    </alternativeName>
    <alternativeName>
        <fullName evidence="10">Hexosephosphate aminotransferase</fullName>
    </alternativeName>
    <alternativeName>
        <fullName evidence="10">L-glutamine--D-fructose-6-phosphate amidotransferase</fullName>
    </alternativeName>
</protein>
<keyword evidence="9" id="KW-0315">Glutamine amidotransferase</keyword>
<proteinExistence type="inferred from homology"/>
<evidence type="ECO:0000256" key="3">
    <source>
        <dbReference type="ARBA" id="ARBA00012916"/>
    </source>
</evidence>
<evidence type="ECO:0000259" key="12">
    <source>
        <dbReference type="PROSITE" id="PS51464"/>
    </source>
</evidence>
<dbReference type="InterPro" id="IPR001347">
    <property type="entry name" value="SIS_dom"/>
</dbReference>
<dbReference type="PROSITE" id="PS51464">
    <property type="entry name" value="SIS"/>
    <property type="match status" value="2"/>
</dbReference>
<dbReference type="AlphaFoldDB" id="A0A7G9SS05"/>
<dbReference type="GO" id="GO:0006487">
    <property type="term" value="P:protein N-linked glycosylation"/>
    <property type="evidence" value="ECO:0007669"/>
    <property type="project" value="TreeGrafter"/>
</dbReference>
<keyword evidence="8" id="KW-0677">Repeat</keyword>
<gene>
    <name evidence="10 13" type="primary">glmS</name>
    <name evidence="13" type="ORF">H9L16_03175</name>
</gene>
<comment type="subunit">
    <text evidence="10">Homodimer.</text>
</comment>
<evidence type="ECO:0000313" key="14">
    <source>
        <dbReference type="Proteomes" id="UP000515804"/>
    </source>
</evidence>
<accession>A0A7G9SS05</accession>
<reference evidence="13 14" key="1">
    <citation type="submission" date="2020-08" db="EMBL/GenBank/DDBJ databases">
        <title>Genome sequence of Thermomonas carbonis KCTC 42013T.</title>
        <authorList>
            <person name="Hyun D.-W."/>
            <person name="Bae J.-W."/>
        </authorList>
    </citation>
    <scope>NUCLEOTIDE SEQUENCE [LARGE SCALE GENOMIC DNA]</scope>
    <source>
        <strain evidence="13 14">KCTC 42013</strain>
    </source>
</reference>
<evidence type="ECO:0000256" key="4">
    <source>
        <dbReference type="ARBA" id="ARBA00016090"/>
    </source>
</evidence>
<evidence type="ECO:0000256" key="7">
    <source>
        <dbReference type="ARBA" id="ARBA00022679"/>
    </source>
</evidence>
<dbReference type="InterPro" id="IPR005855">
    <property type="entry name" value="GFAT"/>
</dbReference>
<dbReference type="InterPro" id="IPR017932">
    <property type="entry name" value="GATase_2_dom"/>
</dbReference>
<dbReference type="FunFam" id="3.40.50.10490:FF:000001">
    <property type="entry name" value="Glutamine--fructose-6-phosphate aminotransferase [isomerizing]"/>
    <property type="match status" value="1"/>
</dbReference>
<comment type="catalytic activity">
    <reaction evidence="1 10">
        <text>D-fructose 6-phosphate + L-glutamine = D-glucosamine 6-phosphate + L-glutamate</text>
        <dbReference type="Rhea" id="RHEA:13237"/>
        <dbReference type="ChEBI" id="CHEBI:29985"/>
        <dbReference type="ChEBI" id="CHEBI:58359"/>
        <dbReference type="ChEBI" id="CHEBI:58725"/>
        <dbReference type="ChEBI" id="CHEBI:61527"/>
        <dbReference type="EC" id="2.6.1.16"/>
    </reaction>
</comment>
<dbReference type="PROSITE" id="PS51278">
    <property type="entry name" value="GATASE_TYPE_2"/>
    <property type="match status" value="1"/>
</dbReference>
<dbReference type="PANTHER" id="PTHR10937">
    <property type="entry name" value="GLUCOSAMINE--FRUCTOSE-6-PHOSPHATE AMINOTRANSFERASE, ISOMERIZING"/>
    <property type="match status" value="1"/>
</dbReference>
<dbReference type="InterPro" id="IPR046348">
    <property type="entry name" value="SIS_dom_sf"/>
</dbReference>
<dbReference type="InterPro" id="IPR029055">
    <property type="entry name" value="Ntn_hydrolases_N"/>
</dbReference>
<feature type="domain" description="SIS" evidence="12">
    <location>
        <begin position="286"/>
        <end position="426"/>
    </location>
</feature>
<dbReference type="GO" id="GO:0006047">
    <property type="term" value="P:UDP-N-acetylglucosamine metabolic process"/>
    <property type="evidence" value="ECO:0007669"/>
    <property type="project" value="TreeGrafter"/>
</dbReference>
<comment type="function">
    <text evidence="10">Catalyzes the first step in hexosamine metabolism, converting fructose-6P into glucosamine-6P using glutamine as a nitrogen source.</text>
</comment>
<dbReference type="HAMAP" id="MF_00164">
    <property type="entry name" value="GlmS"/>
    <property type="match status" value="1"/>
</dbReference>
<dbReference type="CDD" id="cd05008">
    <property type="entry name" value="SIS_GlmS_GlmD_1"/>
    <property type="match status" value="1"/>
</dbReference>
<dbReference type="EC" id="2.6.1.16" evidence="3 10"/>
<dbReference type="RefSeq" id="WP_187553146.1">
    <property type="nucleotide sequence ID" value="NZ_BMZL01000001.1"/>
</dbReference>
<dbReference type="EMBL" id="CP060719">
    <property type="protein sequence ID" value="QNN70630.1"/>
    <property type="molecule type" value="Genomic_DNA"/>
</dbReference>
<evidence type="ECO:0000313" key="13">
    <source>
        <dbReference type="EMBL" id="QNN70630.1"/>
    </source>
</evidence>
<keyword evidence="5 10" id="KW-0963">Cytoplasm</keyword>
<dbReference type="FunFam" id="3.60.20.10:FF:000006">
    <property type="entry name" value="Glutamine--fructose-6-phosphate aminotransferase [isomerizing]"/>
    <property type="match status" value="1"/>
</dbReference>
<dbReference type="Gene3D" id="3.40.50.10490">
    <property type="entry name" value="Glucose-6-phosphate isomerase like protein, domain 1"/>
    <property type="match status" value="2"/>
</dbReference>
<evidence type="ECO:0000256" key="9">
    <source>
        <dbReference type="ARBA" id="ARBA00022962"/>
    </source>
</evidence>
<evidence type="ECO:0000256" key="8">
    <source>
        <dbReference type="ARBA" id="ARBA00022737"/>
    </source>
</evidence>